<dbReference type="PANTHER" id="PTHR43394:SF1">
    <property type="entry name" value="ATP-BINDING CASSETTE SUB-FAMILY B MEMBER 10, MITOCHONDRIAL"/>
    <property type="match status" value="1"/>
</dbReference>
<dbReference type="InterPro" id="IPR036640">
    <property type="entry name" value="ABC1_TM_sf"/>
</dbReference>
<comment type="caution">
    <text evidence="10">The sequence shown here is derived from an EMBL/GenBank/DDBJ whole genome shotgun (WGS) entry which is preliminary data.</text>
</comment>
<dbReference type="Pfam" id="PF00664">
    <property type="entry name" value="ABC_membrane"/>
    <property type="match status" value="1"/>
</dbReference>
<protein>
    <submittedName>
        <fullName evidence="10">ABC transporter ATP-binding protein</fullName>
    </submittedName>
</protein>
<proteinExistence type="predicted"/>
<dbReference type="PANTHER" id="PTHR43394">
    <property type="entry name" value="ATP-DEPENDENT PERMEASE MDL1, MITOCHONDRIAL"/>
    <property type="match status" value="1"/>
</dbReference>
<dbReference type="InterPro" id="IPR011527">
    <property type="entry name" value="ABC1_TM_dom"/>
</dbReference>
<name>A0ABV5ZB93_9GAMM</name>
<evidence type="ECO:0000256" key="1">
    <source>
        <dbReference type="ARBA" id="ARBA00004651"/>
    </source>
</evidence>
<dbReference type="PROSITE" id="PS00211">
    <property type="entry name" value="ABC_TRANSPORTER_1"/>
    <property type="match status" value="1"/>
</dbReference>
<evidence type="ECO:0000256" key="4">
    <source>
        <dbReference type="ARBA" id="ARBA00022840"/>
    </source>
</evidence>
<feature type="transmembrane region" description="Helical" evidence="7">
    <location>
        <begin position="15"/>
        <end position="35"/>
    </location>
</feature>
<dbReference type="RefSeq" id="WP_027311578.1">
    <property type="nucleotide sequence ID" value="NZ_JBHLZN010000002.1"/>
</dbReference>
<gene>
    <name evidence="10" type="ORF">ACFFLH_06635</name>
</gene>
<evidence type="ECO:0000313" key="11">
    <source>
        <dbReference type="Proteomes" id="UP001589628"/>
    </source>
</evidence>
<feature type="domain" description="ABC transmembrane type-1" evidence="9">
    <location>
        <begin position="19"/>
        <end position="303"/>
    </location>
</feature>
<dbReference type="Gene3D" id="1.20.1560.10">
    <property type="entry name" value="ABC transporter type 1, transmembrane domain"/>
    <property type="match status" value="1"/>
</dbReference>
<dbReference type="Proteomes" id="UP001589628">
    <property type="component" value="Unassembled WGS sequence"/>
</dbReference>
<evidence type="ECO:0000313" key="10">
    <source>
        <dbReference type="EMBL" id="MFB9886080.1"/>
    </source>
</evidence>
<evidence type="ECO:0000256" key="6">
    <source>
        <dbReference type="ARBA" id="ARBA00023136"/>
    </source>
</evidence>
<feature type="transmembrane region" description="Helical" evidence="7">
    <location>
        <begin position="56"/>
        <end position="77"/>
    </location>
</feature>
<dbReference type="Pfam" id="PF00005">
    <property type="entry name" value="ABC_tran"/>
    <property type="match status" value="1"/>
</dbReference>
<keyword evidence="2 7" id="KW-0812">Transmembrane</keyword>
<dbReference type="SUPFAM" id="SSF90123">
    <property type="entry name" value="ABC transporter transmembrane region"/>
    <property type="match status" value="1"/>
</dbReference>
<evidence type="ECO:0000256" key="7">
    <source>
        <dbReference type="SAM" id="Phobius"/>
    </source>
</evidence>
<dbReference type="EMBL" id="JBHLZN010000002">
    <property type="protein sequence ID" value="MFB9886080.1"/>
    <property type="molecule type" value="Genomic_DNA"/>
</dbReference>
<accession>A0ABV5ZB93</accession>
<keyword evidence="6 7" id="KW-0472">Membrane</keyword>
<feature type="transmembrane region" description="Helical" evidence="7">
    <location>
        <begin position="247"/>
        <end position="268"/>
    </location>
</feature>
<evidence type="ECO:0000259" key="8">
    <source>
        <dbReference type="PROSITE" id="PS50893"/>
    </source>
</evidence>
<dbReference type="GO" id="GO:0005524">
    <property type="term" value="F:ATP binding"/>
    <property type="evidence" value="ECO:0007669"/>
    <property type="project" value="UniProtKB-KW"/>
</dbReference>
<dbReference type="PROSITE" id="PS50929">
    <property type="entry name" value="ABC_TM1F"/>
    <property type="match status" value="1"/>
</dbReference>
<dbReference type="InterPro" id="IPR039421">
    <property type="entry name" value="Type_1_exporter"/>
</dbReference>
<reference evidence="10 11" key="1">
    <citation type="submission" date="2024-09" db="EMBL/GenBank/DDBJ databases">
        <authorList>
            <person name="Sun Q."/>
            <person name="Mori K."/>
        </authorList>
    </citation>
    <scope>NUCLEOTIDE SEQUENCE [LARGE SCALE GENOMIC DNA]</scope>
    <source>
        <strain evidence="10 11">ATCC 51285</strain>
    </source>
</reference>
<feature type="transmembrane region" description="Helical" evidence="7">
    <location>
        <begin position="142"/>
        <end position="170"/>
    </location>
</feature>
<evidence type="ECO:0000256" key="3">
    <source>
        <dbReference type="ARBA" id="ARBA00022741"/>
    </source>
</evidence>
<comment type="subcellular location">
    <subcellularLocation>
        <location evidence="1">Cell membrane</location>
        <topology evidence="1">Multi-pass membrane protein</topology>
    </subcellularLocation>
</comment>
<dbReference type="Gene3D" id="3.40.50.300">
    <property type="entry name" value="P-loop containing nucleotide triphosphate hydrolases"/>
    <property type="match status" value="1"/>
</dbReference>
<feature type="domain" description="ABC transporter" evidence="8">
    <location>
        <begin position="335"/>
        <end position="570"/>
    </location>
</feature>
<keyword evidence="5 7" id="KW-1133">Transmembrane helix</keyword>
<dbReference type="PROSITE" id="PS50893">
    <property type="entry name" value="ABC_TRANSPORTER_2"/>
    <property type="match status" value="1"/>
</dbReference>
<keyword evidence="4 10" id="KW-0067">ATP-binding</keyword>
<keyword evidence="11" id="KW-1185">Reference proteome</keyword>
<evidence type="ECO:0000259" key="9">
    <source>
        <dbReference type="PROSITE" id="PS50929"/>
    </source>
</evidence>
<evidence type="ECO:0000256" key="2">
    <source>
        <dbReference type="ARBA" id="ARBA00022692"/>
    </source>
</evidence>
<dbReference type="CDD" id="cd18541">
    <property type="entry name" value="ABC_6TM_TmrB_like"/>
    <property type="match status" value="1"/>
</dbReference>
<dbReference type="InterPro" id="IPR003593">
    <property type="entry name" value="AAA+_ATPase"/>
</dbReference>
<dbReference type="SMART" id="SM00382">
    <property type="entry name" value="AAA"/>
    <property type="match status" value="1"/>
</dbReference>
<keyword evidence="3" id="KW-0547">Nucleotide-binding</keyword>
<dbReference type="InterPro" id="IPR027417">
    <property type="entry name" value="P-loop_NTPase"/>
</dbReference>
<dbReference type="SUPFAM" id="SSF52540">
    <property type="entry name" value="P-loop containing nucleoside triphosphate hydrolases"/>
    <property type="match status" value="1"/>
</dbReference>
<dbReference type="InterPro" id="IPR017871">
    <property type="entry name" value="ABC_transporter-like_CS"/>
</dbReference>
<evidence type="ECO:0000256" key="5">
    <source>
        <dbReference type="ARBA" id="ARBA00022989"/>
    </source>
</evidence>
<sequence>MSLFLQLRWFFRLHWRTYLLALLMLAGVALLNMGVPYLIGRSVDAIVSGQLQQQQLWGYLLGLFGLGLGVYVLRYGWRVLLYGTSYRLGTQLRQDYYQRLTRLGPQFYQQHNTGDLMARATNDIDAVEMAAGEGVLSGFDGLLTFVLVLVMMFAVIDWRLACIALLPFPVMGIGFYKISRILHHHFNESLQRFSELNDKTQEALSGIRLLKAMGLEQQQAQAFNAIAERSAQANYQVQRAEAWYDPVIFLALSAAFLLSLGFGAWLIYQQELSVGMLTSFTMYLGQLVWPMFAFGWLLNIIERGSAALKRVNSLLEQPDTFTNQGQLQQLAQPDIAVEQLSFHYPQQAQPTLDRLSFSLQAGQLLGIVGPTGSGKTTLLRVLMRQYEGFTGQIYLGGEPLAAYRLKALRGYFAYVPQDAFLFTASIAENIALGRPEASREEIEAVAKLAAIDTDIRRFPQGYDTLVGERGMTLSGGQRQRIAIARALLLDAPILVLDDALSAVDVHTEQQILQHLREARHGRTTLVVSHRLSAVQEAEQILVLNHGQIRERGNHQQLLAEQGWYARMWTYQQLEASLDEAE</sequence>
<organism evidence="10 11">
    <name type="scientific">Balneatrix alpica</name>
    <dbReference type="NCBI Taxonomy" id="75684"/>
    <lineage>
        <taxon>Bacteria</taxon>
        <taxon>Pseudomonadati</taxon>
        <taxon>Pseudomonadota</taxon>
        <taxon>Gammaproteobacteria</taxon>
        <taxon>Oceanospirillales</taxon>
        <taxon>Balneatrichaceae</taxon>
        <taxon>Balneatrix</taxon>
    </lineage>
</organism>
<dbReference type="InterPro" id="IPR003439">
    <property type="entry name" value="ABC_transporter-like_ATP-bd"/>
</dbReference>
<feature type="transmembrane region" description="Helical" evidence="7">
    <location>
        <begin position="280"/>
        <end position="301"/>
    </location>
</feature>